<evidence type="ECO:0000256" key="2">
    <source>
        <dbReference type="SAM" id="MobiDB-lite"/>
    </source>
</evidence>
<protein>
    <submittedName>
        <fullName evidence="4">HNH endonuclease</fullName>
    </submittedName>
</protein>
<keyword evidence="5" id="KW-1185">Reference proteome</keyword>
<evidence type="ECO:0000256" key="1">
    <source>
        <dbReference type="ARBA" id="ARBA00023450"/>
    </source>
</evidence>
<dbReference type="OrthoDB" id="3634417at2"/>
<feature type="compositionally biased region" description="Pro residues" evidence="2">
    <location>
        <begin position="465"/>
        <end position="476"/>
    </location>
</feature>
<evidence type="ECO:0000313" key="5">
    <source>
        <dbReference type="Proteomes" id="UP000295151"/>
    </source>
</evidence>
<proteinExistence type="inferred from homology"/>
<evidence type="ECO:0000259" key="3">
    <source>
        <dbReference type="SMART" id="SM00507"/>
    </source>
</evidence>
<comment type="caution">
    <text evidence="4">The sequence shown here is derived from an EMBL/GenBank/DDBJ whole genome shotgun (WGS) entry which is preliminary data.</text>
</comment>
<dbReference type="InterPro" id="IPR003615">
    <property type="entry name" value="HNH_nuc"/>
</dbReference>
<dbReference type="Pfam" id="PF02720">
    <property type="entry name" value="DUF222"/>
    <property type="match status" value="1"/>
</dbReference>
<organism evidence="4 5">
    <name type="scientific">Kribbella voronezhensis</name>
    <dbReference type="NCBI Taxonomy" id="2512212"/>
    <lineage>
        <taxon>Bacteria</taxon>
        <taxon>Bacillati</taxon>
        <taxon>Actinomycetota</taxon>
        <taxon>Actinomycetes</taxon>
        <taxon>Propionibacteriales</taxon>
        <taxon>Kribbellaceae</taxon>
        <taxon>Kribbella</taxon>
    </lineage>
</organism>
<evidence type="ECO:0000313" key="4">
    <source>
        <dbReference type="EMBL" id="TDU87744.1"/>
    </source>
</evidence>
<sequence>MELEGLRPAYLMSGEEALATLDALHAQIALLETYSLEVMSRLDDTGYAKEIGAHDTARLLATRHRKNLGGVRRDLALALALPKYAAVSAALPDPHAVAGPDPTIQYAEADPDANPTNAPLNAPTESADADDTTPDAHAQRLLPVILHKDQAQSIVAGLEAIPPAAMVPVEDIRIAEEQMVEAARHLTPRELTLLAKQARNLLDTDGPEPAEDAAARREAFWLKNADQGVKFGGYLSSERAALLRTLIEPAAKPRKTIDGEPDPRSREKRQADRFTDILHLAAETAELPSNGGVKPHITVTMDLSDLVAAGKDVTGDLLFGESLSAGAVRRLACDAEIIPIVLDTDSAPLDVGRAKRLITPAMRKALNLRDKGCVVCGAAPIYCDAHHIISWLDGGPTSIDNLALFCRAHHTDVDKGHYTVTITNGTVHLTRPTWADPPPPPHPPTANPLPPLTHPLHPRTSTPNPRTPTTPPSPEPPHQEVAPGNPLHPHRTFPLAADPPPLTANSTFDPWSEQPQDTSSDDPSPLATNSARHQPAVPATRSDGRPFDAANAFDPWAEQPQDTRSDAPRPLATNSDPHEPAVLGNRSGSRPFDADPALDPWGTDVLDTG</sequence>
<dbReference type="GO" id="GO:0004519">
    <property type="term" value="F:endonuclease activity"/>
    <property type="evidence" value="ECO:0007669"/>
    <property type="project" value="UniProtKB-KW"/>
</dbReference>
<keyword evidence="4" id="KW-0540">Nuclease</keyword>
<dbReference type="Pfam" id="PF01844">
    <property type="entry name" value="HNH"/>
    <property type="match status" value="1"/>
</dbReference>
<dbReference type="CDD" id="cd00085">
    <property type="entry name" value="HNHc"/>
    <property type="match status" value="1"/>
</dbReference>
<dbReference type="SMART" id="SM00507">
    <property type="entry name" value="HNHc"/>
    <property type="match status" value="1"/>
</dbReference>
<dbReference type="Proteomes" id="UP000295151">
    <property type="component" value="Unassembled WGS sequence"/>
</dbReference>
<reference evidence="4 5" key="1">
    <citation type="submission" date="2019-03" db="EMBL/GenBank/DDBJ databases">
        <title>Genomic Encyclopedia of Type Strains, Phase III (KMG-III): the genomes of soil and plant-associated and newly described type strains.</title>
        <authorList>
            <person name="Whitman W."/>
        </authorList>
    </citation>
    <scope>NUCLEOTIDE SEQUENCE [LARGE SCALE GENOMIC DNA]</scope>
    <source>
        <strain evidence="4 5">VKM Ac-2575</strain>
    </source>
</reference>
<gene>
    <name evidence="4" type="ORF">EV138_1272</name>
</gene>
<feature type="compositionally biased region" description="Pro residues" evidence="2">
    <location>
        <begin position="435"/>
        <end position="453"/>
    </location>
</feature>
<comment type="similarity">
    <text evidence="1">Belongs to the Rv1128c/1148c/1588c/1702c/1945/3466 family.</text>
</comment>
<feature type="region of interest" description="Disordered" evidence="2">
    <location>
        <begin position="99"/>
        <end position="133"/>
    </location>
</feature>
<feature type="compositionally biased region" description="Low complexity" evidence="2">
    <location>
        <begin position="454"/>
        <end position="464"/>
    </location>
</feature>
<keyword evidence="4" id="KW-0378">Hydrolase</keyword>
<dbReference type="InterPro" id="IPR003870">
    <property type="entry name" value="DUF222"/>
</dbReference>
<dbReference type="GO" id="GO:0003676">
    <property type="term" value="F:nucleic acid binding"/>
    <property type="evidence" value="ECO:0007669"/>
    <property type="project" value="InterPro"/>
</dbReference>
<feature type="region of interest" description="Disordered" evidence="2">
    <location>
        <begin position="431"/>
        <end position="609"/>
    </location>
</feature>
<feature type="domain" description="HNH nuclease" evidence="3">
    <location>
        <begin position="361"/>
        <end position="411"/>
    </location>
</feature>
<dbReference type="EMBL" id="SOCE01000001">
    <property type="protein sequence ID" value="TDU87744.1"/>
    <property type="molecule type" value="Genomic_DNA"/>
</dbReference>
<dbReference type="AlphaFoldDB" id="A0A4R7T784"/>
<feature type="compositionally biased region" description="Polar residues" evidence="2">
    <location>
        <begin position="503"/>
        <end position="532"/>
    </location>
</feature>
<name>A0A4R7T784_9ACTN</name>
<dbReference type="InterPro" id="IPR002711">
    <property type="entry name" value="HNH"/>
</dbReference>
<dbReference type="RefSeq" id="WP_133977472.1">
    <property type="nucleotide sequence ID" value="NZ_SOCE01000001.1"/>
</dbReference>
<accession>A0A4R7T784</accession>
<dbReference type="GO" id="GO:0008270">
    <property type="term" value="F:zinc ion binding"/>
    <property type="evidence" value="ECO:0007669"/>
    <property type="project" value="InterPro"/>
</dbReference>
<keyword evidence="4" id="KW-0255">Endonuclease</keyword>
<dbReference type="Gene3D" id="1.10.30.50">
    <property type="match status" value="1"/>
</dbReference>